<dbReference type="EMBL" id="LKEB01000002">
    <property type="protein sequence ID" value="ROW17624.1"/>
    <property type="molecule type" value="Genomic_DNA"/>
</dbReference>
<name>A0A423XME2_9PEZI</name>
<evidence type="ECO:0000313" key="1">
    <source>
        <dbReference type="EMBL" id="ROW17624.1"/>
    </source>
</evidence>
<gene>
    <name evidence="1" type="ORF">VPNG_00877</name>
</gene>
<proteinExistence type="predicted"/>
<reference evidence="1 2" key="1">
    <citation type="submission" date="2015-09" db="EMBL/GenBank/DDBJ databases">
        <title>Host preference determinants of Valsa canker pathogens revealed by comparative genomics.</title>
        <authorList>
            <person name="Yin Z."/>
            <person name="Huang L."/>
        </authorList>
    </citation>
    <scope>NUCLEOTIDE SEQUENCE [LARGE SCALE GENOMIC DNA]</scope>
    <source>
        <strain evidence="1 2">SXYLt</strain>
    </source>
</reference>
<organism evidence="1 2">
    <name type="scientific">Cytospora leucostoma</name>
    <dbReference type="NCBI Taxonomy" id="1230097"/>
    <lineage>
        <taxon>Eukaryota</taxon>
        <taxon>Fungi</taxon>
        <taxon>Dikarya</taxon>
        <taxon>Ascomycota</taxon>
        <taxon>Pezizomycotina</taxon>
        <taxon>Sordariomycetes</taxon>
        <taxon>Sordariomycetidae</taxon>
        <taxon>Diaporthales</taxon>
        <taxon>Cytosporaceae</taxon>
        <taxon>Cytospora</taxon>
    </lineage>
</organism>
<comment type="caution">
    <text evidence="1">The sequence shown here is derived from an EMBL/GenBank/DDBJ whole genome shotgun (WGS) entry which is preliminary data.</text>
</comment>
<dbReference type="AlphaFoldDB" id="A0A423XME2"/>
<protein>
    <submittedName>
        <fullName evidence="1">Uncharacterized protein</fullName>
    </submittedName>
</protein>
<dbReference type="InParanoid" id="A0A423XME2"/>
<keyword evidence="2" id="KW-1185">Reference proteome</keyword>
<accession>A0A423XME2</accession>
<evidence type="ECO:0000313" key="2">
    <source>
        <dbReference type="Proteomes" id="UP000285146"/>
    </source>
</evidence>
<dbReference type="Proteomes" id="UP000285146">
    <property type="component" value="Unassembled WGS sequence"/>
</dbReference>
<sequence>MGKRHDNHVDVPQDLTGDIVVPLPAYAKPEGDWDAISCLFGSAAFPPGGWLVYMVGGEV</sequence>